<dbReference type="CDD" id="cd12108">
    <property type="entry name" value="Hr-like"/>
    <property type="match status" value="1"/>
</dbReference>
<proteinExistence type="predicted"/>
<dbReference type="EMBL" id="GL629782">
    <property type="protein sequence ID" value="EFX02444.1"/>
    <property type="molecule type" value="Genomic_DNA"/>
</dbReference>
<evidence type="ECO:0000313" key="4">
    <source>
        <dbReference type="Proteomes" id="UP000007796"/>
    </source>
</evidence>
<dbReference type="RefSeq" id="XP_014171926.1">
    <property type="nucleotide sequence ID" value="XM_014316451.1"/>
</dbReference>
<evidence type="ECO:0000259" key="2">
    <source>
        <dbReference type="Pfam" id="PF01814"/>
    </source>
</evidence>
<reference evidence="3 4" key="1">
    <citation type="journal article" date="2011" name="Proc. Natl. Acad. Sci. U.S.A.">
        <title>Genome and transcriptome analyses of the mountain pine beetle-fungal symbiont Grosmannia clavigera, a lodgepole pine pathogen.</title>
        <authorList>
            <person name="DiGuistini S."/>
            <person name="Wang Y."/>
            <person name="Liao N.Y."/>
            <person name="Taylor G."/>
            <person name="Tanguay P."/>
            <person name="Feau N."/>
            <person name="Henrissat B."/>
            <person name="Chan S.K."/>
            <person name="Hesse-Orce U."/>
            <person name="Alamouti S.M."/>
            <person name="Tsui C.K.M."/>
            <person name="Docking R.T."/>
            <person name="Levasseur A."/>
            <person name="Haridas S."/>
            <person name="Robertson G."/>
            <person name="Birol I."/>
            <person name="Holt R.A."/>
            <person name="Marra M.A."/>
            <person name="Hamelin R.C."/>
            <person name="Hirst M."/>
            <person name="Jones S.J.M."/>
            <person name="Bohlmann J."/>
            <person name="Breuil C."/>
        </authorList>
    </citation>
    <scope>NUCLEOTIDE SEQUENCE [LARGE SCALE GENOMIC DNA]</scope>
    <source>
        <strain evidence="4">kw1407 / UAMH 11150</strain>
    </source>
</reference>
<keyword evidence="4" id="KW-1185">Reference proteome</keyword>
<dbReference type="STRING" id="655863.F0XIX4"/>
<protein>
    <recommendedName>
        <fullName evidence="2">Hemerythrin-like domain-containing protein</fullName>
    </recommendedName>
</protein>
<dbReference type="HOGENOM" id="CLU_074846_1_1_1"/>
<dbReference type="PANTHER" id="PTHR38048:SF1">
    <property type="entry name" value="HEMERYTHRIN-LIKE DOMAIN-CONTAINING PROTEIN"/>
    <property type="match status" value="1"/>
</dbReference>
<dbReference type="PANTHER" id="PTHR38048">
    <property type="entry name" value="EXPRESSED PROTEIN"/>
    <property type="match status" value="1"/>
</dbReference>
<accession>F0XIX4</accession>
<organism evidence="4">
    <name type="scientific">Grosmannia clavigera (strain kw1407 / UAMH 11150)</name>
    <name type="common">Blue stain fungus</name>
    <name type="synonym">Graphiocladiella clavigera</name>
    <dbReference type="NCBI Taxonomy" id="655863"/>
    <lineage>
        <taxon>Eukaryota</taxon>
        <taxon>Fungi</taxon>
        <taxon>Dikarya</taxon>
        <taxon>Ascomycota</taxon>
        <taxon>Pezizomycotina</taxon>
        <taxon>Sordariomycetes</taxon>
        <taxon>Sordariomycetidae</taxon>
        <taxon>Ophiostomatales</taxon>
        <taxon>Ophiostomataceae</taxon>
        <taxon>Leptographium</taxon>
    </lineage>
</organism>
<feature type="region of interest" description="Disordered" evidence="1">
    <location>
        <begin position="1"/>
        <end position="55"/>
    </location>
</feature>
<dbReference type="AlphaFoldDB" id="F0XIX4"/>
<dbReference type="GeneID" id="25975488"/>
<name>F0XIX4_GROCL</name>
<sequence length="230" mass="25951">MSSTPLAASAGRSQAADPTQVPVKEKNAGSSVTGLPTGPEGPVGQAEVGTSEKKLPALSRENFRKYNRLAEHMDYFHNHFRQIWTLMYNACLNNKRPASMSVRQFIEEGLQLVHMLEMHHSIEETHVFPTLAKRMPEFQAVGVGKVKGLAKAAQLLQQHRDIHVGMDGLEKYLRQCGQRGTEELDLAVLKAQMDTWGDVLWQHLDDEVRTLGADNMRKYWSLAEMQQLRM</sequence>
<evidence type="ECO:0000256" key="1">
    <source>
        <dbReference type="SAM" id="MobiDB-lite"/>
    </source>
</evidence>
<dbReference type="Pfam" id="PF01814">
    <property type="entry name" value="Hemerythrin"/>
    <property type="match status" value="1"/>
</dbReference>
<dbReference type="eggNOG" id="ENOG502S4CP">
    <property type="taxonomic scope" value="Eukaryota"/>
</dbReference>
<dbReference type="InterPro" id="IPR012312">
    <property type="entry name" value="Hemerythrin-like"/>
</dbReference>
<evidence type="ECO:0000313" key="3">
    <source>
        <dbReference type="EMBL" id="EFX02444.1"/>
    </source>
</evidence>
<dbReference type="InParanoid" id="F0XIX4"/>
<dbReference type="OrthoDB" id="10044044at2759"/>
<dbReference type="InterPro" id="IPR053206">
    <property type="entry name" value="Dimeric_xanthone_biosynth"/>
</dbReference>
<feature type="domain" description="Hemerythrin-like" evidence="2">
    <location>
        <begin position="70"/>
        <end position="208"/>
    </location>
</feature>
<dbReference type="Gene3D" id="1.20.120.520">
    <property type="entry name" value="nmb1532 protein domain like"/>
    <property type="match status" value="1"/>
</dbReference>
<dbReference type="Proteomes" id="UP000007796">
    <property type="component" value="Unassembled WGS sequence"/>
</dbReference>
<gene>
    <name evidence="3" type="ORF">CMQ_2493</name>
</gene>